<keyword evidence="1" id="KW-1133">Transmembrane helix</keyword>
<comment type="caution">
    <text evidence="2">The sequence shown here is derived from an EMBL/GenBank/DDBJ whole genome shotgun (WGS) entry which is preliminary data.</text>
</comment>
<sequence>MNQLTLNRPKENIFRLRSYSIVVDDEHVANLQNNSQQKVLLDSNEATIQAKIGWFGKGSHSKKLQLNEKNELKVNIQGNQFYNKGLVVFFLLLIAEVGSEYLLEGFQTTTSIIHLLTLIVAIYVIYTLTFGKHSWITISEV</sequence>
<keyword evidence="1" id="KW-0812">Transmembrane</keyword>
<feature type="transmembrane region" description="Helical" evidence="1">
    <location>
        <begin position="81"/>
        <end position="99"/>
    </location>
</feature>
<gene>
    <name evidence="2" type="ORF">CK503_09210</name>
</gene>
<accession>A0A2A2GAK6</accession>
<dbReference type="AlphaFoldDB" id="A0A2A2GAK6"/>
<protein>
    <submittedName>
        <fullName evidence="2">Uncharacterized protein</fullName>
    </submittedName>
</protein>
<evidence type="ECO:0000256" key="1">
    <source>
        <dbReference type="SAM" id="Phobius"/>
    </source>
</evidence>
<proteinExistence type="predicted"/>
<feature type="transmembrane region" description="Helical" evidence="1">
    <location>
        <begin position="111"/>
        <end position="131"/>
    </location>
</feature>
<keyword evidence="3" id="KW-1185">Reference proteome</keyword>
<evidence type="ECO:0000313" key="3">
    <source>
        <dbReference type="Proteomes" id="UP000218831"/>
    </source>
</evidence>
<dbReference type="EMBL" id="NSKE01000006">
    <property type="protein sequence ID" value="PAU93842.1"/>
    <property type="molecule type" value="Genomic_DNA"/>
</dbReference>
<dbReference type="Proteomes" id="UP000218831">
    <property type="component" value="Unassembled WGS sequence"/>
</dbReference>
<organism evidence="2 3">
    <name type="scientific">Fodinibius salipaludis</name>
    <dbReference type="NCBI Taxonomy" id="2032627"/>
    <lineage>
        <taxon>Bacteria</taxon>
        <taxon>Pseudomonadati</taxon>
        <taxon>Balneolota</taxon>
        <taxon>Balneolia</taxon>
        <taxon>Balneolales</taxon>
        <taxon>Balneolaceae</taxon>
        <taxon>Fodinibius</taxon>
    </lineage>
</organism>
<name>A0A2A2GAK6_9BACT</name>
<evidence type="ECO:0000313" key="2">
    <source>
        <dbReference type="EMBL" id="PAU93842.1"/>
    </source>
</evidence>
<dbReference type="RefSeq" id="WP_095606518.1">
    <property type="nucleotide sequence ID" value="NZ_NSKE01000006.1"/>
</dbReference>
<keyword evidence="1" id="KW-0472">Membrane</keyword>
<reference evidence="2 3" key="1">
    <citation type="submission" date="2017-08" db="EMBL/GenBank/DDBJ databases">
        <title>Aliifodinibius alkalisoli sp. nov., isolated from saline alkaline soil.</title>
        <authorList>
            <person name="Liu D."/>
            <person name="Zhang G."/>
        </authorList>
    </citation>
    <scope>NUCLEOTIDE SEQUENCE [LARGE SCALE GENOMIC DNA]</scope>
    <source>
        <strain evidence="2 3">WN023</strain>
    </source>
</reference>